<organism evidence="1 2">
    <name type="scientific">Ceratopteris richardii</name>
    <name type="common">Triangle waterfern</name>
    <dbReference type="NCBI Taxonomy" id="49495"/>
    <lineage>
        <taxon>Eukaryota</taxon>
        <taxon>Viridiplantae</taxon>
        <taxon>Streptophyta</taxon>
        <taxon>Embryophyta</taxon>
        <taxon>Tracheophyta</taxon>
        <taxon>Polypodiopsida</taxon>
        <taxon>Polypodiidae</taxon>
        <taxon>Polypodiales</taxon>
        <taxon>Pteridineae</taxon>
        <taxon>Pteridaceae</taxon>
        <taxon>Parkerioideae</taxon>
        <taxon>Ceratopteris</taxon>
    </lineage>
</organism>
<keyword evidence="2" id="KW-1185">Reference proteome</keyword>
<sequence>MNHIYASLQLCIHANRKAISCHLIPLALADSYAHCVELLPLKFSIDCFVCLRAHMCPYPVRIYGPCYFAFMRCVVSASPKATFQELILMKTDNTHMQTTNLRIFCSLKG</sequence>
<name>A0A8T2U785_CERRI</name>
<proteinExistence type="predicted"/>
<dbReference type="Proteomes" id="UP000825935">
    <property type="component" value="Chromosome 8"/>
</dbReference>
<accession>A0A8T2U785</accession>
<gene>
    <name evidence="1" type="ORF">KP509_08G037400</name>
</gene>
<dbReference type="AlphaFoldDB" id="A0A8T2U785"/>
<reference evidence="1" key="1">
    <citation type="submission" date="2021-08" db="EMBL/GenBank/DDBJ databases">
        <title>WGS assembly of Ceratopteris richardii.</title>
        <authorList>
            <person name="Marchant D.B."/>
            <person name="Chen G."/>
            <person name="Jenkins J."/>
            <person name="Shu S."/>
            <person name="Leebens-Mack J."/>
            <person name="Grimwood J."/>
            <person name="Schmutz J."/>
            <person name="Soltis P."/>
            <person name="Soltis D."/>
            <person name="Chen Z.-H."/>
        </authorList>
    </citation>
    <scope>NUCLEOTIDE SEQUENCE</scope>
    <source>
        <strain evidence="1">Whitten #5841</strain>
        <tissue evidence="1">Leaf</tissue>
    </source>
</reference>
<protein>
    <submittedName>
        <fullName evidence="1">Uncharacterized protein</fullName>
    </submittedName>
</protein>
<comment type="caution">
    <text evidence="1">The sequence shown here is derived from an EMBL/GenBank/DDBJ whole genome shotgun (WGS) entry which is preliminary data.</text>
</comment>
<evidence type="ECO:0000313" key="2">
    <source>
        <dbReference type="Proteomes" id="UP000825935"/>
    </source>
</evidence>
<evidence type="ECO:0000313" key="1">
    <source>
        <dbReference type="EMBL" id="KAH7431222.1"/>
    </source>
</evidence>
<dbReference type="EMBL" id="CM035413">
    <property type="protein sequence ID" value="KAH7431222.1"/>
    <property type="molecule type" value="Genomic_DNA"/>
</dbReference>